<evidence type="ECO:0000256" key="1">
    <source>
        <dbReference type="ARBA" id="ARBA00004162"/>
    </source>
</evidence>
<dbReference type="AlphaFoldDB" id="A0A542XHI7"/>
<dbReference type="GO" id="GO:0005886">
    <property type="term" value="C:plasma membrane"/>
    <property type="evidence" value="ECO:0007669"/>
    <property type="project" value="UniProtKB-SubCell"/>
</dbReference>
<dbReference type="Proteomes" id="UP000315983">
    <property type="component" value="Unassembled WGS sequence"/>
</dbReference>
<evidence type="ECO:0000313" key="13">
    <source>
        <dbReference type="Proteomes" id="UP000315983"/>
    </source>
</evidence>
<proteinExistence type="inferred from homology"/>
<evidence type="ECO:0000256" key="3">
    <source>
        <dbReference type="ARBA" id="ARBA00022475"/>
    </source>
</evidence>
<dbReference type="GO" id="GO:0005524">
    <property type="term" value="F:ATP binding"/>
    <property type="evidence" value="ECO:0007669"/>
    <property type="project" value="UniProtKB-KW"/>
</dbReference>
<keyword evidence="6" id="KW-0378">Hydrolase</keyword>
<dbReference type="Gene3D" id="3.30.2390.20">
    <property type="entry name" value="Type VII secretion system EccB, repeat 1 domain"/>
    <property type="match status" value="1"/>
</dbReference>
<evidence type="ECO:0000256" key="2">
    <source>
        <dbReference type="ARBA" id="ARBA00008149"/>
    </source>
</evidence>
<evidence type="ECO:0000256" key="4">
    <source>
        <dbReference type="ARBA" id="ARBA00022692"/>
    </source>
</evidence>
<dbReference type="Gene3D" id="2.40.50.910">
    <property type="entry name" value="Type VII secretion system EccB, repeat 3 domain"/>
    <property type="match status" value="1"/>
</dbReference>
<organism evidence="12 13">
    <name type="scientific">Salinispora arenicola</name>
    <dbReference type="NCBI Taxonomy" id="168697"/>
    <lineage>
        <taxon>Bacteria</taxon>
        <taxon>Bacillati</taxon>
        <taxon>Actinomycetota</taxon>
        <taxon>Actinomycetes</taxon>
        <taxon>Micromonosporales</taxon>
        <taxon>Micromonosporaceae</taxon>
        <taxon>Salinispora</taxon>
    </lineage>
</organism>
<dbReference type="GO" id="GO:0005576">
    <property type="term" value="C:extracellular region"/>
    <property type="evidence" value="ECO:0007669"/>
    <property type="project" value="TreeGrafter"/>
</dbReference>
<gene>
    <name evidence="12" type="ORF">FB564_0321</name>
    <name evidence="11" type="ORF">Sar04_27390</name>
</gene>
<evidence type="ECO:0000256" key="10">
    <source>
        <dbReference type="SAM" id="Phobius"/>
    </source>
</evidence>
<dbReference type="PANTHER" id="PTHR40765">
    <property type="entry name" value="ESX-2 SECRETION SYSTEM ATPASE ECCB2"/>
    <property type="match status" value="1"/>
</dbReference>
<evidence type="ECO:0000256" key="7">
    <source>
        <dbReference type="ARBA" id="ARBA00022840"/>
    </source>
</evidence>
<keyword evidence="9 10" id="KW-0472">Membrane</keyword>
<name>A0A542XHI7_SALAC</name>
<evidence type="ECO:0000313" key="12">
    <source>
        <dbReference type="EMBL" id="TQL35281.1"/>
    </source>
</evidence>
<evidence type="ECO:0000256" key="9">
    <source>
        <dbReference type="ARBA" id="ARBA00023136"/>
    </source>
</evidence>
<dbReference type="GeneID" id="93769678"/>
<evidence type="ECO:0000313" key="14">
    <source>
        <dbReference type="Proteomes" id="UP000677457"/>
    </source>
</evidence>
<dbReference type="Pfam" id="PF05108">
    <property type="entry name" value="T7SS_ESX1_EccB"/>
    <property type="match status" value="1"/>
</dbReference>
<dbReference type="EMBL" id="VFOL01000001">
    <property type="protein sequence ID" value="TQL35281.1"/>
    <property type="molecule type" value="Genomic_DNA"/>
</dbReference>
<dbReference type="RefSeq" id="WP_018791715.1">
    <property type="nucleotide sequence ID" value="NZ_BOQM01000018.1"/>
</dbReference>
<reference evidence="11 14" key="2">
    <citation type="submission" date="2021-03" db="EMBL/GenBank/DDBJ databases">
        <title>Whole genome shotgun sequence of Salinispora arenicola NBRC 105043.</title>
        <authorList>
            <person name="Komaki H."/>
            <person name="Tamura T."/>
        </authorList>
    </citation>
    <scope>NUCLEOTIDE SEQUENCE [LARGE SCALE GENOMIC DNA]</scope>
    <source>
        <strain evidence="11 14">NBRC 105043</strain>
    </source>
</reference>
<comment type="similarity">
    <text evidence="2">Belongs to the EccB family.</text>
</comment>
<dbReference type="EMBL" id="BOQM01000018">
    <property type="protein sequence ID" value="GIM86003.1"/>
    <property type="molecule type" value="Genomic_DNA"/>
</dbReference>
<evidence type="ECO:0000256" key="5">
    <source>
        <dbReference type="ARBA" id="ARBA00022741"/>
    </source>
</evidence>
<reference evidence="12 13" key="1">
    <citation type="submission" date="2019-06" db="EMBL/GenBank/DDBJ databases">
        <title>Sequencing the genomes of 1000 actinobacteria strains.</title>
        <authorList>
            <person name="Klenk H.-P."/>
        </authorList>
    </citation>
    <scope>NUCLEOTIDE SEQUENCE [LARGE SCALE GENOMIC DNA]</scope>
    <source>
        <strain evidence="12 13">DSM 44819</strain>
    </source>
</reference>
<dbReference type="NCBIfam" id="TIGR03919">
    <property type="entry name" value="T7SS_EccB"/>
    <property type="match status" value="1"/>
</dbReference>
<dbReference type="PANTHER" id="PTHR40765:SF2">
    <property type="entry name" value="ESX-2 SECRETION SYSTEM ATPASE ECCB2"/>
    <property type="match status" value="1"/>
</dbReference>
<dbReference type="InterPro" id="IPR042485">
    <property type="entry name" value="T7SS_EccB_R3"/>
</dbReference>
<keyword evidence="5" id="KW-0547">Nucleotide-binding</keyword>
<dbReference type="InterPro" id="IPR044857">
    <property type="entry name" value="T7SS_EccB_R1"/>
</dbReference>
<protein>
    <submittedName>
        <fullName evidence="12">Type VII secretion protein EccB</fullName>
    </submittedName>
</protein>
<evidence type="ECO:0000256" key="8">
    <source>
        <dbReference type="ARBA" id="ARBA00022989"/>
    </source>
</evidence>
<keyword evidence="7" id="KW-0067">ATP-binding</keyword>
<dbReference type="InterPro" id="IPR007795">
    <property type="entry name" value="T7SS_EccB"/>
</dbReference>
<accession>A0A542XHI7</accession>
<sequence>MPDTRDRLHAHQFVSDRLVSALVGGDPDVWERPMRRSRVGGMIGLVLALLATAGFGVYGMVAGGRSTAWQEPGSIIVERETGTRYLYLDDMLRPVLNYSSALLAVSDDRATVRIVSRASLATVPHGRPIGIPGAPDALPDKDSLSSGPWLVCTAATDPVPGLPDRPGLVVSLDQGGPVERVPEEHGVLVSAGGQTYLAWRDRRMRIRDHRALVALGYRSVTPMPVSAAWLNALAAGPDLVAPEVTGHGAAGVPLGGKSTKVGQVFTVRMAGDTEEYYLMRRDGLAPITATQVALLLADQRIAQLNPDGPRPINAAAVALAPGATVAVSGKHPRTPPRPVEGLDGARGLCVELSFDGDRGAAGRLVTVPAGRVAAARLVATGPPEDGRLADRVQVPPSGGALVVGQPAPGVESGTLYLINEIGVKYPLAGEEVVAALGYAQAPRVPVPTTVLAMFTTGPALNPQAARTEGSSP</sequence>
<comment type="caution">
    <text evidence="12">The sequence shown here is derived from an EMBL/GenBank/DDBJ whole genome shotgun (WGS) entry which is preliminary data.</text>
</comment>
<keyword evidence="14" id="KW-1185">Reference proteome</keyword>
<feature type="transmembrane region" description="Helical" evidence="10">
    <location>
        <begin position="39"/>
        <end position="61"/>
    </location>
</feature>
<keyword evidence="3" id="KW-1003">Cell membrane</keyword>
<evidence type="ECO:0000313" key="11">
    <source>
        <dbReference type="EMBL" id="GIM86003.1"/>
    </source>
</evidence>
<keyword evidence="8 10" id="KW-1133">Transmembrane helix</keyword>
<comment type="subcellular location">
    <subcellularLocation>
        <location evidence="1">Cell membrane</location>
        <topology evidence="1">Single-pass membrane protein</topology>
    </subcellularLocation>
</comment>
<dbReference type="Proteomes" id="UP000677457">
    <property type="component" value="Unassembled WGS sequence"/>
</dbReference>
<evidence type="ECO:0000256" key="6">
    <source>
        <dbReference type="ARBA" id="ARBA00022801"/>
    </source>
</evidence>
<dbReference type="GO" id="GO:0016787">
    <property type="term" value="F:hydrolase activity"/>
    <property type="evidence" value="ECO:0007669"/>
    <property type="project" value="UniProtKB-KW"/>
</dbReference>
<keyword evidence="4 10" id="KW-0812">Transmembrane</keyword>